<dbReference type="CDD" id="cd06261">
    <property type="entry name" value="TM_PBP2"/>
    <property type="match status" value="1"/>
</dbReference>
<dbReference type="SUPFAM" id="SSF161098">
    <property type="entry name" value="MetI-like"/>
    <property type="match status" value="1"/>
</dbReference>
<keyword evidence="4" id="KW-1003">Cell membrane</keyword>
<evidence type="ECO:0000256" key="9">
    <source>
        <dbReference type="RuleBase" id="RU363032"/>
    </source>
</evidence>
<feature type="transmembrane region" description="Helical" evidence="9">
    <location>
        <begin position="35"/>
        <end position="53"/>
    </location>
</feature>
<dbReference type="InterPro" id="IPR035906">
    <property type="entry name" value="MetI-like_sf"/>
</dbReference>
<evidence type="ECO:0000313" key="11">
    <source>
        <dbReference type="EMBL" id="MDQ0393630.1"/>
    </source>
</evidence>
<keyword evidence="5 9" id="KW-0812">Transmembrane</keyword>
<dbReference type="Gene3D" id="1.10.3720.10">
    <property type="entry name" value="MetI-like"/>
    <property type="match status" value="1"/>
</dbReference>
<feature type="transmembrane region" description="Helical" evidence="9">
    <location>
        <begin position="117"/>
        <end position="142"/>
    </location>
</feature>
<proteinExistence type="inferred from homology"/>
<evidence type="ECO:0000256" key="2">
    <source>
        <dbReference type="ARBA" id="ARBA00010072"/>
    </source>
</evidence>
<dbReference type="Proteomes" id="UP001237448">
    <property type="component" value="Unassembled WGS sequence"/>
</dbReference>
<feature type="transmembrane region" description="Helical" evidence="9">
    <location>
        <begin position="260"/>
        <end position="281"/>
    </location>
</feature>
<dbReference type="Pfam" id="PF00528">
    <property type="entry name" value="BPD_transp_1"/>
    <property type="match status" value="1"/>
</dbReference>
<evidence type="ECO:0000256" key="3">
    <source>
        <dbReference type="ARBA" id="ARBA00022448"/>
    </source>
</evidence>
<dbReference type="InterPro" id="IPR010065">
    <property type="entry name" value="AA_ABC_transptr_permease_3TM"/>
</dbReference>
<evidence type="ECO:0000256" key="8">
    <source>
        <dbReference type="ARBA" id="ARBA00023136"/>
    </source>
</evidence>
<keyword evidence="3 9" id="KW-0813">Transport</keyword>
<gene>
    <name evidence="11" type="ORF">J3R73_003422</name>
</gene>
<name>A0ABU0FHS5_9HYPH</name>
<dbReference type="NCBIfam" id="TIGR01726">
    <property type="entry name" value="HEQRo_perm_3TM"/>
    <property type="match status" value="1"/>
</dbReference>
<comment type="caution">
    <text evidence="11">The sequence shown here is derived from an EMBL/GenBank/DDBJ whole genome shotgun (WGS) entry which is preliminary data.</text>
</comment>
<sequence>MLANKATRPSAAVQSRDDVEDHLLPVVPRRRPGRWVAGIVMALATIWFILSAAENPNFEWDVVAAYVFSPTILQGLWLTIWLTVVSMLIGTVIGTVCASMRISTNVFLRIPASAYVWLFRGTPILVQLIFWFNLAIIVPIVYLKLPFGPVLYQASANDLITPYTAALLGLGLNEGAYMSEIVRAGILSVDPGQREAARALGMTQGRIMRRIVLPQAIRIIIPPTGNQIISMLKTTSLVSVIALSDLLYSVQNISSRTFQTIPLLLVACVWYLAATTVLSFLQGLVEKAFAPKDVAAGGAAAVLAAKLNGAAP</sequence>
<feature type="transmembrane region" description="Helical" evidence="9">
    <location>
        <begin position="73"/>
        <end position="96"/>
    </location>
</feature>
<keyword evidence="6" id="KW-0029">Amino-acid transport</keyword>
<evidence type="ECO:0000259" key="10">
    <source>
        <dbReference type="PROSITE" id="PS50928"/>
    </source>
</evidence>
<feature type="transmembrane region" description="Helical" evidence="9">
    <location>
        <begin position="228"/>
        <end position="248"/>
    </location>
</feature>
<feature type="domain" description="ABC transmembrane type-1" evidence="10">
    <location>
        <begin position="76"/>
        <end position="282"/>
    </location>
</feature>
<evidence type="ECO:0000313" key="12">
    <source>
        <dbReference type="Proteomes" id="UP001237448"/>
    </source>
</evidence>
<keyword evidence="7 9" id="KW-1133">Transmembrane helix</keyword>
<dbReference type="EMBL" id="JAUSVK010000001">
    <property type="protein sequence ID" value="MDQ0393630.1"/>
    <property type="molecule type" value="Genomic_DNA"/>
</dbReference>
<dbReference type="InterPro" id="IPR043429">
    <property type="entry name" value="ArtM/GltK/GlnP/TcyL/YhdX-like"/>
</dbReference>
<accession>A0ABU0FHS5</accession>
<dbReference type="PANTHER" id="PTHR30614:SF0">
    <property type="entry name" value="L-CYSTINE TRANSPORT SYSTEM PERMEASE PROTEIN TCYL"/>
    <property type="match status" value="1"/>
</dbReference>
<keyword evidence="12" id="KW-1185">Reference proteome</keyword>
<reference evidence="11 12" key="1">
    <citation type="submission" date="2023-07" db="EMBL/GenBank/DDBJ databases">
        <title>Genomic Encyclopedia of Type Strains, Phase IV (KMG-IV): sequencing the most valuable type-strain genomes for metagenomic binning, comparative biology and taxonomic classification.</title>
        <authorList>
            <person name="Goeker M."/>
        </authorList>
    </citation>
    <scope>NUCLEOTIDE SEQUENCE [LARGE SCALE GENOMIC DNA]</scope>
    <source>
        <strain evidence="11 12">DSM 5896</strain>
    </source>
</reference>
<comment type="similarity">
    <text evidence="2">Belongs to the binding-protein-dependent transport system permease family. HisMQ subfamily.</text>
</comment>
<organism evidence="11 12">
    <name type="scientific">Labrys monachus</name>
    <dbReference type="NCBI Taxonomy" id="217067"/>
    <lineage>
        <taxon>Bacteria</taxon>
        <taxon>Pseudomonadati</taxon>
        <taxon>Pseudomonadota</taxon>
        <taxon>Alphaproteobacteria</taxon>
        <taxon>Hyphomicrobiales</taxon>
        <taxon>Xanthobacteraceae</taxon>
        <taxon>Labrys</taxon>
    </lineage>
</organism>
<evidence type="ECO:0000256" key="4">
    <source>
        <dbReference type="ARBA" id="ARBA00022475"/>
    </source>
</evidence>
<dbReference type="PANTHER" id="PTHR30614">
    <property type="entry name" value="MEMBRANE COMPONENT OF AMINO ACID ABC TRANSPORTER"/>
    <property type="match status" value="1"/>
</dbReference>
<evidence type="ECO:0000256" key="1">
    <source>
        <dbReference type="ARBA" id="ARBA00004429"/>
    </source>
</evidence>
<dbReference type="RefSeq" id="WP_370879943.1">
    <property type="nucleotide sequence ID" value="NZ_JAUSVK010000001.1"/>
</dbReference>
<evidence type="ECO:0000256" key="5">
    <source>
        <dbReference type="ARBA" id="ARBA00022692"/>
    </source>
</evidence>
<evidence type="ECO:0000256" key="7">
    <source>
        <dbReference type="ARBA" id="ARBA00022989"/>
    </source>
</evidence>
<protein>
    <submittedName>
        <fullName evidence="11">Polar amino acid transport system permease protein</fullName>
    </submittedName>
</protein>
<dbReference type="InterPro" id="IPR000515">
    <property type="entry name" value="MetI-like"/>
</dbReference>
<evidence type="ECO:0000256" key="6">
    <source>
        <dbReference type="ARBA" id="ARBA00022970"/>
    </source>
</evidence>
<keyword evidence="8 9" id="KW-0472">Membrane</keyword>
<comment type="subcellular location">
    <subcellularLocation>
        <location evidence="1">Cell inner membrane</location>
        <topology evidence="1">Multi-pass membrane protein</topology>
    </subcellularLocation>
    <subcellularLocation>
        <location evidence="9">Cell membrane</location>
        <topology evidence="9">Multi-pass membrane protein</topology>
    </subcellularLocation>
</comment>
<dbReference type="PROSITE" id="PS50928">
    <property type="entry name" value="ABC_TM1"/>
    <property type="match status" value="1"/>
</dbReference>